<gene>
    <name evidence="2" type="ORF">MQ095_20045</name>
</gene>
<organism evidence="2 3">
    <name type="scientific">Edwardsiella anguillarum</name>
    <dbReference type="NCBI Taxonomy" id="1821960"/>
    <lineage>
        <taxon>Bacteria</taxon>
        <taxon>Pseudomonadati</taxon>
        <taxon>Pseudomonadota</taxon>
        <taxon>Gammaproteobacteria</taxon>
        <taxon>Enterobacterales</taxon>
        <taxon>Hafniaceae</taxon>
        <taxon>Edwardsiella</taxon>
    </lineage>
</organism>
<dbReference type="InterPro" id="IPR036937">
    <property type="entry name" value="Adhesion_dom_fimbrial_sf"/>
</dbReference>
<proteinExistence type="predicted"/>
<dbReference type="InterPro" id="IPR008966">
    <property type="entry name" value="Adhesion_dom_sf"/>
</dbReference>
<evidence type="ECO:0000313" key="2">
    <source>
        <dbReference type="EMBL" id="WHP85860.1"/>
    </source>
</evidence>
<dbReference type="Gene3D" id="2.60.40.1090">
    <property type="entry name" value="Fimbrial-type adhesion domain"/>
    <property type="match status" value="1"/>
</dbReference>
<dbReference type="PANTHER" id="PTHR33420">
    <property type="entry name" value="FIMBRIAL SUBUNIT ELFA-RELATED"/>
    <property type="match status" value="1"/>
</dbReference>
<dbReference type="Proteomes" id="UP001238370">
    <property type="component" value="Plasmid unnamed7"/>
</dbReference>
<geneLocation type="plasmid" evidence="2 3">
    <name>unnamed7</name>
</geneLocation>
<dbReference type="SUPFAM" id="SSF49401">
    <property type="entry name" value="Bacterial adhesins"/>
    <property type="match status" value="1"/>
</dbReference>
<feature type="domain" description="Fimbrial-type adhesion" evidence="1">
    <location>
        <begin position="31"/>
        <end position="182"/>
    </location>
</feature>
<dbReference type="Pfam" id="PF00419">
    <property type="entry name" value="Fimbrial"/>
    <property type="match status" value="1"/>
</dbReference>
<reference evidence="2 3" key="1">
    <citation type="submission" date="2022-03" db="EMBL/GenBank/DDBJ databases">
        <title>Survey of Intraspecific Variation of Edwardsiella anguillarum Isolates from Non-Anguillid Fish Host Originating from Varied Geographic Locations.</title>
        <authorList>
            <person name="Armwood A.R."/>
            <person name="Woodyard E."/>
            <person name="Waldbieser G.C."/>
            <person name="Camus A.C."/>
            <person name="Divya D."/>
            <person name="Tekedar H."/>
            <person name="Soto E."/>
            <person name="Stein C."/>
            <person name="Ucko M."/>
            <person name="Ware C."/>
            <person name="Griffin M.J."/>
        </authorList>
    </citation>
    <scope>NUCLEOTIDE SEQUENCE [LARGE SCALE GENOMIC DNA]</scope>
    <source>
        <strain evidence="2 3">R18-35-2</strain>
        <plasmid evidence="2 3">unnamed7</plasmid>
    </source>
</reference>
<dbReference type="EMBL" id="CP094303">
    <property type="protein sequence ID" value="WHP85860.1"/>
    <property type="molecule type" value="Genomic_DNA"/>
</dbReference>
<dbReference type="RefSeq" id="WP_074428763.1">
    <property type="nucleotide sequence ID" value="NZ_CP094303.1"/>
</dbReference>
<name>A0ABY8SK44_9GAMM</name>
<dbReference type="PANTHER" id="PTHR33420:SF26">
    <property type="entry name" value="FIMBRIAL SUBUNIT"/>
    <property type="match status" value="1"/>
</dbReference>
<sequence length="183" mass="19767">MLNNNVSKMLLYSLLSIVLLPAAGGASELGFKGSLLDRPCQIAAASLIQDVIFKTRPAKDFWHFPGRSPTESFSVKLINCHLTTLGKFVRLTFHGEPEPALSGYLKVGGINSGRLGIGIVDTDGKTFLPLGEVHNKGNGNEVTKDSITLIYNAYIQATPEAINTKSVEPGSFYAMATFELSYN</sequence>
<evidence type="ECO:0000259" key="1">
    <source>
        <dbReference type="Pfam" id="PF00419"/>
    </source>
</evidence>
<dbReference type="InterPro" id="IPR050263">
    <property type="entry name" value="Bact_Fimbrial_Adh_Pro"/>
</dbReference>
<accession>A0ABY8SK44</accession>
<keyword evidence="3" id="KW-1185">Reference proteome</keyword>
<dbReference type="InterPro" id="IPR000259">
    <property type="entry name" value="Adhesion_dom_fimbrial"/>
</dbReference>
<evidence type="ECO:0000313" key="3">
    <source>
        <dbReference type="Proteomes" id="UP001238370"/>
    </source>
</evidence>
<keyword evidence="2" id="KW-0614">Plasmid</keyword>
<protein>
    <submittedName>
        <fullName evidence="2">Type 1 fimbrial protein</fullName>
    </submittedName>
</protein>